<evidence type="ECO:0000256" key="3">
    <source>
        <dbReference type="ARBA" id="ARBA00022618"/>
    </source>
</evidence>
<keyword evidence="4" id="KW-0498">Mitosis</keyword>
<evidence type="ECO:0000256" key="9">
    <source>
        <dbReference type="SAM" id="SignalP"/>
    </source>
</evidence>
<dbReference type="EMBL" id="LFMI01000847">
    <property type="protein sequence ID" value="OTA08404.1"/>
    <property type="molecule type" value="Genomic_DNA"/>
</dbReference>
<feature type="signal peptide" evidence="9">
    <location>
        <begin position="1"/>
        <end position="23"/>
    </location>
</feature>
<dbReference type="InterPro" id="IPR037679">
    <property type="entry name" value="Apc5"/>
</dbReference>
<dbReference type="OrthoDB" id="2504561at2759"/>
<dbReference type="Gene3D" id="1.25.40.10">
    <property type="entry name" value="Tetratricopeptide repeat domain"/>
    <property type="match status" value="1"/>
</dbReference>
<dbReference type="InterPro" id="IPR011990">
    <property type="entry name" value="TPR-like_helical_dom_sf"/>
</dbReference>
<evidence type="ECO:0000313" key="11">
    <source>
        <dbReference type="EMBL" id="OTA08404.1"/>
    </source>
</evidence>
<evidence type="ECO:0000256" key="6">
    <source>
        <dbReference type="ARBA" id="ARBA00023306"/>
    </source>
</evidence>
<dbReference type="Pfam" id="PF12862">
    <property type="entry name" value="ANAPC5"/>
    <property type="match status" value="1"/>
</dbReference>
<evidence type="ECO:0000259" key="10">
    <source>
        <dbReference type="Pfam" id="PF12862"/>
    </source>
</evidence>
<feature type="domain" description="Anaphase-promoting complex subunit 5" evidence="10">
    <location>
        <begin position="281"/>
        <end position="370"/>
    </location>
</feature>
<dbReference type="GO" id="GO:0070979">
    <property type="term" value="P:protein K11-linked ubiquitination"/>
    <property type="evidence" value="ECO:0007669"/>
    <property type="project" value="TreeGrafter"/>
</dbReference>
<keyword evidence="9" id="KW-0732">Signal</keyword>
<dbReference type="GO" id="GO:0031145">
    <property type="term" value="P:anaphase-promoting complex-dependent catabolic process"/>
    <property type="evidence" value="ECO:0007669"/>
    <property type="project" value="TreeGrafter"/>
</dbReference>
<keyword evidence="5" id="KW-0833">Ubl conjugation pathway</keyword>
<dbReference type="PANTHER" id="PTHR12830">
    <property type="entry name" value="ANAPHASE-PROMOTING COMPLEX SUBUNIT 5"/>
    <property type="match status" value="1"/>
</dbReference>
<dbReference type="InterPro" id="IPR026000">
    <property type="entry name" value="Apc5_dom"/>
</dbReference>
<dbReference type="GO" id="GO:0005680">
    <property type="term" value="C:anaphase-promoting complex"/>
    <property type="evidence" value="ECO:0007669"/>
    <property type="project" value="InterPro"/>
</dbReference>
<keyword evidence="6" id="KW-0131">Cell cycle</keyword>
<evidence type="ECO:0000256" key="4">
    <source>
        <dbReference type="ARBA" id="ARBA00022776"/>
    </source>
</evidence>
<sequence>MARYLTPAKVGLLVLVELFVEEAIPSDAVVPVLSFIASQIMAYDPNGPAASQTTRWTKAERAVSLVISIKDFEKLLSSYPFLKGLPGKRLWDQFLNKLWGIDSLYALEEFFDHLSSVLPKTKDDLQKAGLDPDQPESGVKLAPNSPLGAFVRRARLEYQRLHFHDCTELWKDFVRYRQPTSHYQKRKNPEFSRYSFDNVLLRGELEDWDVDKVASLASVAYGDMLAGDHTGTLPVSIDDVENLLDFQIEQMQKYGNRIPLEIRHQFHDLLNDSFLVPSLTHYITFLDAWRAGDYPTAFDFLHRYFDYTMQHRDRLFYQYALMNLAVLQADFGCYKEAMTAMLETVATARENRDMTCLNFSLNWLFHFGQAHPDLIRDLRSDNLLGTGKETMAFLRVKAREAGMWTLWSSVLLSEAKLCLINGDSIATALEHMVRSSQIIVEKNMKGMFGAQLGLYSSLWSRLGLGYLSAVSCEIFLRCHTYHSMFDDELKILSRFSLALLDQGKYREAMETLDMADENSLRSWKPNQYWYKYRGFVRLRRDLHHNNLDGAEQLLDQFLQSKADDFEPDLALVIDTAHIDYLTRRGDLSSAFTKVDKMMSDLQEENGDICLRVRALLVKVSLLDRCGRPQRAFSLALRAANLSLRARLLSLLWAAIGAISNILVSMGEFEAAAQLLTAILPRSLECESPALTAKLYAYLADANMGLAGQTQSDTKASDEGEAALGREREARVVKTAKTVIKKRDEFLKRAATAVQRAFGEYSSIEDVKSQCEMMAKKAVIMKVMGDMALAADYAAAYVELKNKAESWGLDRGETR</sequence>
<evidence type="ECO:0000313" key="12">
    <source>
        <dbReference type="Proteomes" id="UP000219286"/>
    </source>
</evidence>
<gene>
    <name evidence="11" type="ORF">A9Z42_0000800</name>
</gene>
<evidence type="ECO:0000256" key="7">
    <source>
        <dbReference type="ARBA" id="ARBA00031069"/>
    </source>
</evidence>
<keyword evidence="3" id="KW-0132">Cell division</keyword>
<dbReference type="AlphaFoldDB" id="A0A2H3ABN3"/>
<dbReference type="PANTHER" id="PTHR12830:SF9">
    <property type="entry name" value="ANAPHASE-PROMOTING COMPLEX SUBUNIT 5"/>
    <property type="match status" value="1"/>
</dbReference>
<dbReference type="GO" id="GO:0051301">
    <property type="term" value="P:cell division"/>
    <property type="evidence" value="ECO:0007669"/>
    <property type="project" value="UniProtKB-KW"/>
</dbReference>
<comment type="similarity">
    <text evidence="1">Belongs to the APC5 family.</text>
</comment>
<comment type="caution">
    <text evidence="11">The sequence shown here is derived from an EMBL/GenBank/DDBJ whole genome shotgun (WGS) entry which is preliminary data.</text>
</comment>
<feature type="chain" id="PRO_5013957622" description="Anaphase-promoting complex subunit 5" evidence="9">
    <location>
        <begin position="24"/>
        <end position="814"/>
    </location>
</feature>
<evidence type="ECO:0000256" key="2">
    <source>
        <dbReference type="ARBA" id="ARBA00016066"/>
    </source>
</evidence>
<keyword evidence="12" id="KW-1185">Reference proteome</keyword>
<reference evidence="11 12" key="1">
    <citation type="journal article" date="2015" name="Genome Announc.">
        <title>Genome sequence and annotation of Trichoderma parareesei, the ancestor of the cellulase producer Trichoderma reesei.</title>
        <authorList>
            <person name="Yang D."/>
            <person name="Pomraning K."/>
            <person name="Kopchinskiy A."/>
            <person name="Karimi Aghcheh R."/>
            <person name="Atanasova L."/>
            <person name="Chenthamara K."/>
            <person name="Baker S.E."/>
            <person name="Zhang R."/>
            <person name="Shen Q."/>
            <person name="Freitag M."/>
            <person name="Kubicek C.P."/>
            <person name="Druzhinina I.S."/>
        </authorList>
    </citation>
    <scope>NUCLEOTIDE SEQUENCE [LARGE SCALE GENOMIC DNA]</scope>
    <source>
        <strain evidence="11 12">CBS 125925</strain>
    </source>
</reference>
<organism evidence="11 12">
    <name type="scientific">Trichoderma parareesei</name>
    <name type="common">Filamentous fungus</name>
    <dbReference type="NCBI Taxonomy" id="858221"/>
    <lineage>
        <taxon>Eukaryota</taxon>
        <taxon>Fungi</taxon>
        <taxon>Dikarya</taxon>
        <taxon>Ascomycota</taxon>
        <taxon>Pezizomycotina</taxon>
        <taxon>Sordariomycetes</taxon>
        <taxon>Hypocreomycetidae</taxon>
        <taxon>Hypocreales</taxon>
        <taxon>Hypocreaceae</taxon>
        <taxon>Trichoderma</taxon>
    </lineage>
</organism>
<evidence type="ECO:0000256" key="1">
    <source>
        <dbReference type="ARBA" id="ARBA00007450"/>
    </source>
</evidence>
<evidence type="ECO:0000256" key="8">
    <source>
        <dbReference type="ARBA" id="ARBA00045696"/>
    </source>
</evidence>
<dbReference type="GO" id="GO:0045842">
    <property type="term" value="P:positive regulation of mitotic metaphase/anaphase transition"/>
    <property type="evidence" value="ECO:0007669"/>
    <property type="project" value="TreeGrafter"/>
</dbReference>
<protein>
    <recommendedName>
        <fullName evidence="2">Anaphase-promoting complex subunit 5</fullName>
    </recommendedName>
    <alternativeName>
        <fullName evidence="7">Cyclosome subunit 5</fullName>
    </alternativeName>
</protein>
<comment type="function">
    <text evidence="8">Component of the anaphase promoting complex/cyclosome (APC/C), a cell cycle-regulated E3 ubiquitin ligase that controls progression through mitosis and the G1 phase of the cell cycle. The APC/C complex acts by mediating ubiquitination and subsequent degradation of target proteins: it mainly mediates the formation of 'Lys-11'-linked polyubiquitin chains and, to a lower extent, the formation of 'Lys-48'- and 'Lys-63'-linked polyubiquitin chains. The APC/C complex catalyzes assembly of branched 'Lys-11'-/'Lys-48'-linked branched ubiquitin chains on target proteins.</text>
</comment>
<dbReference type="Proteomes" id="UP000219286">
    <property type="component" value="Unassembled WGS sequence"/>
</dbReference>
<dbReference type="UniPathway" id="UPA00143"/>
<proteinExistence type="inferred from homology"/>
<accession>A0A2H3ABN3</accession>
<name>A0A2H3ABN3_TRIPA</name>
<evidence type="ECO:0000256" key="5">
    <source>
        <dbReference type="ARBA" id="ARBA00022786"/>
    </source>
</evidence>